<evidence type="ECO:0000313" key="1">
    <source>
        <dbReference type="EMBL" id="KAK7257509.1"/>
    </source>
</evidence>
<dbReference type="AlphaFoldDB" id="A0AAN9EI39"/>
<evidence type="ECO:0000313" key="2">
    <source>
        <dbReference type="Proteomes" id="UP001372338"/>
    </source>
</evidence>
<keyword evidence="2" id="KW-1185">Reference proteome</keyword>
<name>A0AAN9EI39_CROPI</name>
<organism evidence="1 2">
    <name type="scientific">Crotalaria pallida</name>
    <name type="common">Smooth rattlebox</name>
    <name type="synonym">Crotalaria striata</name>
    <dbReference type="NCBI Taxonomy" id="3830"/>
    <lineage>
        <taxon>Eukaryota</taxon>
        <taxon>Viridiplantae</taxon>
        <taxon>Streptophyta</taxon>
        <taxon>Embryophyta</taxon>
        <taxon>Tracheophyta</taxon>
        <taxon>Spermatophyta</taxon>
        <taxon>Magnoliopsida</taxon>
        <taxon>eudicotyledons</taxon>
        <taxon>Gunneridae</taxon>
        <taxon>Pentapetalae</taxon>
        <taxon>rosids</taxon>
        <taxon>fabids</taxon>
        <taxon>Fabales</taxon>
        <taxon>Fabaceae</taxon>
        <taxon>Papilionoideae</taxon>
        <taxon>50 kb inversion clade</taxon>
        <taxon>genistoids sensu lato</taxon>
        <taxon>core genistoids</taxon>
        <taxon>Crotalarieae</taxon>
        <taxon>Crotalaria</taxon>
    </lineage>
</organism>
<protein>
    <submittedName>
        <fullName evidence="1">Uncharacterized protein</fullName>
    </submittedName>
</protein>
<proteinExistence type="predicted"/>
<comment type="caution">
    <text evidence="1">The sequence shown here is derived from an EMBL/GenBank/DDBJ whole genome shotgun (WGS) entry which is preliminary data.</text>
</comment>
<reference evidence="1 2" key="1">
    <citation type="submission" date="2024-01" db="EMBL/GenBank/DDBJ databases">
        <title>The genomes of 5 underutilized Papilionoideae crops provide insights into root nodulation and disease resistanc.</title>
        <authorList>
            <person name="Yuan L."/>
        </authorList>
    </citation>
    <scope>NUCLEOTIDE SEQUENCE [LARGE SCALE GENOMIC DNA]</scope>
    <source>
        <strain evidence="1">ZHUSHIDOU_FW_LH</strain>
        <tissue evidence="1">Leaf</tissue>
    </source>
</reference>
<accession>A0AAN9EI39</accession>
<sequence length="84" mass="9567">MNGSWIQKPDVLCVLITSASDLMQFEGWSLSELVFVLFVHSHHLLPQLKVGNYHLYINSHVGLLEGFGLFPQKIEDYGEMMTCI</sequence>
<dbReference type="Proteomes" id="UP001372338">
    <property type="component" value="Unassembled WGS sequence"/>
</dbReference>
<dbReference type="EMBL" id="JAYWIO010000006">
    <property type="protein sequence ID" value="KAK7257509.1"/>
    <property type="molecule type" value="Genomic_DNA"/>
</dbReference>
<gene>
    <name evidence="1" type="ORF">RIF29_31535</name>
</gene>